<dbReference type="InterPro" id="IPR039420">
    <property type="entry name" value="WalR-like"/>
</dbReference>
<dbReference type="Pfam" id="PF00072">
    <property type="entry name" value="Response_reg"/>
    <property type="match status" value="1"/>
</dbReference>
<dbReference type="SUPFAM" id="SSF52172">
    <property type="entry name" value="CheY-like"/>
    <property type="match status" value="1"/>
</dbReference>
<evidence type="ECO:0000256" key="4">
    <source>
        <dbReference type="ARBA" id="ARBA00023163"/>
    </source>
</evidence>
<dbReference type="PANTHER" id="PTHR43214">
    <property type="entry name" value="TWO-COMPONENT RESPONSE REGULATOR"/>
    <property type="match status" value="1"/>
</dbReference>
<dbReference type="InterPro" id="IPR000792">
    <property type="entry name" value="Tscrpt_reg_LuxR_C"/>
</dbReference>
<keyword evidence="4" id="KW-0804">Transcription</keyword>
<dbReference type="CDD" id="cd17535">
    <property type="entry name" value="REC_NarL-like"/>
    <property type="match status" value="1"/>
</dbReference>
<dbReference type="PANTHER" id="PTHR43214:SF24">
    <property type="entry name" value="TRANSCRIPTIONAL REGULATORY PROTEIN NARL-RELATED"/>
    <property type="match status" value="1"/>
</dbReference>
<dbReference type="Gene3D" id="3.40.50.2300">
    <property type="match status" value="1"/>
</dbReference>
<evidence type="ECO:0000259" key="7">
    <source>
        <dbReference type="PROSITE" id="PS50110"/>
    </source>
</evidence>
<feature type="domain" description="Response regulatory" evidence="7">
    <location>
        <begin position="6"/>
        <end position="122"/>
    </location>
</feature>
<dbReference type="RefSeq" id="WP_179749081.1">
    <property type="nucleotide sequence ID" value="NZ_JACCBU010000001.1"/>
</dbReference>
<name>A0A7Y9L7N8_9ACTN</name>
<evidence type="ECO:0000313" key="8">
    <source>
        <dbReference type="EMBL" id="NYE69959.1"/>
    </source>
</evidence>
<evidence type="ECO:0000256" key="2">
    <source>
        <dbReference type="ARBA" id="ARBA00023015"/>
    </source>
</evidence>
<keyword evidence="9" id="KW-1185">Reference proteome</keyword>
<evidence type="ECO:0000259" key="6">
    <source>
        <dbReference type="PROSITE" id="PS50043"/>
    </source>
</evidence>
<feature type="domain" description="HTH luxR-type" evidence="6">
    <location>
        <begin position="141"/>
        <end position="206"/>
    </location>
</feature>
<comment type="caution">
    <text evidence="8">The sequence shown here is derived from an EMBL/GenBank/DDBJ whole genome shotgun (WGS) entry which is preliminary data.</text>
</comment>
<dbReference type="Proteomes" id="UP000569914">
    <property type="component" value="Unassembled WGS sequence"/>
</dbReference>
<dbReference type="SMART" id="SM00448">
    <property type="entry name" value="REC"/>
    <property type="match status" value="1"/>
</dbReference>
<dbReference type="InterPro" id="IPR058245">
    <property type="entry name" value="NreC/VraR/RcsB-like_REC"/>
</dbReference>
<organism evidence="8 9">
    <name type="scientific">Microlunatus parietis</name>
    <dbReference type="NCBI Taxonomy" id="682979"/>
    <lineage>
        <taxon>Bacteria</taxon>
        <taxon>Bacillati</taxon>
        <taxon>Actinomycetota</taxon>
        <taxon>Actinomycetes</taxon>
        <taxon>Propionibacteriales</taxon>
        <taxon>Propionibacteriaceae</taxon>
        <taxon>Microlunatus</taxon>
    </lineage>
</organism>
<gene>
    <name evidence="8" type="ORF">BKA15_001288</name>
</gene>
<evidence type="ECO:0000256" key="5">
    <source>
        <dbReference type="PROSITE-ProRule" id="PRU00169"/>
    </source>
</evidence>
<keyword evidence="2" id="KW-0805">Transcription regulation</keyword>
<evidence type="ECO:0000313" key="9">
    <source>
        <dbReference type="Proteomes" id="UP000569914"/>
    </source>
</evidence>
<dbReference type="SMART" id="SM00421">
    <property type="entry name" value="HTH_LUXR"/>
    <property type="match status" value="1"/>
</dbReference>
<protein>
    <submittedName>
        <fullName evidence="8">DNA-binding NarL/FixJ family response regulator</fullName>
    </submittedName>
</protein>
<dbReference type="PRINTS" id="PR00038">
    <property type="entry name" value="HTHLUXR"/>
</dbReference>
<dbReference type="InterPro" id="IPR011006">
    <property type="entry name" value="CheY-like_superfamily"/>
</dbReference>
<accession>A0A7Y9L7N8</accession>
<dbReference type="GO" id="GO:0000160">
    <property type="term" value="P:phosphorelay signal transduction system"/>
    <property type="evidence" value="ECO:0007669"/>
    <property type="project" value="InterPro"/>
</dbReference>
<evidence type="ECO:0000256" key="3">
    <source>
        <dbReference type="ARBA" id="ARBA00023125"/>
    </source>
</evidence>
<dbReference type="PROSITE" id="PS50043">
    <property type="entry name" value="HTH_LUXR_2"/>
    <property type="match status" value="1"/>
</dbReference>
<dbReference type="PROSITE" id="PS00622">
    <property type="entry name" value="HTH_LUXR_1"/>
    <property type="match status" value="1"/>
</dbReference>
<feature type="modified residue" description="4-aspartylphosphate" evidence="5">
    <location>
        <position position="57"/>
    </location>
</feature>
<reference evidence="8 9" key="1">
    <citation type="submission" date="2020-07" db="EMBL/GenBank/DDBJ databases">
        <title>Sequencing the genomes of 1000 actinobacteria strains.</title>
        <authorList>
            <person name="Klenk H.-P."/>
        </authorList>
    </citation>
    <scope>NUCLEOTIDE SEQUENCE [LARGE SCALE GENOMIC DNA]</scope>
    <source>
        <strain evidence="8 9">DSM 22083</strain>
    </source>
</reference>
<keyword evidence="3 8" id="KW-0238">DNA-binding</keyword>
<evidence type="ECO:0000256" key="1">
    <source>
        <dbReference type="ARBA" id="ARBA00022553"/>
    </source>
</evidence>
<dbReference type="SUPFAM" id="SSF46894">
    <property type="entry name" value="C-terminal effector domain of the bipartite response regulators"/>
    <property type="match status" value="1"/>
</dbReference>
<proteinExistence type="predicted"/>
<dbReference type="Pfam" id="PF00196">
    <property type="entry name" value="GerE"/>
    <property type="match status" value="1"/>
</dbReference>
<keyword evidence="1 5" id="KW-0597">Phosphoprotein</keyword>
<dbReference type="GO" id="GO:0006355">
    <property type="term" value="P:regulation of DNA-templated transcription"/>
    <property type="evidence" value="ECO:0007669"/>
    <property type="project" value="InterPro"/>
</dbReference>
<dbReference type="PROSITE" id="PS50110">
    <property type="entry name" value="RESPONSE_REGULATORY"/>
    <property type="match status" value="1"/>
</dbReference>
<sequence length="209" mass="22205">MSGPIRVLLADDHAIVREGVRGMLEAEPDITVVAEASSGAEAVDAIAEQEIDVVLMDLRMPRMDGVAATEQILQRRPGVAVVVLTTYETDADILRAVDAGAAGYLLKDVSRADLVNAVRAAATGETVLTPSVASRLVKRVRDPGRAQLSRRELDVLSLVATGKTNAEIGRALFISEATVKSHLLRIFSKLEVSDRTAAVTTAMSHGLLP</sequence>
<dbReference type="GO" id="GO:0003677">
    <property type="term" value="F:DNA binding"/>
    <property type="evidence" value="ECO:0007669"/>
    <property type="project" value="UniProtKB-KW"/>
</dbReference>
<dbReference type="InterPro" id="IPR001789">
    <property type="entry name" value="Sig_transdc_resp-reg_receiver"/>
</dbReference>
<dbReference type="CDD" id="cd06170">
    <property type="entry name" value="LuxR_C_like"/>
    <property type="match status" value="1"/>
</dbReference>
<dbReference type="AlphaFoldDB" id="A0A7Y9L7N8"/>
<dbReference type="EMBL" id="JACCBU010000001">
    <property type="protein sequence ID" value="NYE69959.1"/>
    <property type="molecule type" value="Genomic_DNA"/>
</dbReference>
<dbReference type="InterPro" id="IPR016032">
    <property type="entry name" value="Sig_transdc_resp-reg_C-effctor"/>
</dbReference>